<keyword evidence="3" id="KW-1133">Transmembrane helix</keyword>
<sequence>MILSGLLTTTTLTISSGEALMTPIQLSWANLIVPVLGGMAVITEPPGEKLMNRPPVQKTQQLINKAMRRNNMAQVVYQVVIFVIVHFKGQVIYGTEQKVRKAMVFNSFVLLQVAFVEISGIIKGNARLDCEKWGICALFIRIMDTTYLYIGQLLFTVLRSGHVHEESRAYRLSNKADPWITS</sequence>
<evidence type="ECO:0000256" key="2">
    <source>
        <dbReference type="ARBA" id="ARBA00022842"/>
    </source>
</evidence>
<feature type="transmembrane region" description="Helical" evidence="3">
    <location>
        <begin position="105"/>
        <end position="122"/>
    </location>
</feature>
<evidence type="ECO:0000256" key="1">
    <source>
        <dbReference type="ARBA" id="ARBA00022723"/>
    </source>
</evidence>
<dbReference type="Gene3D" id="1.20.1110.10">
    <property type="entry name" value="Calcium-transporting ATPase, transmembrane domain"/>
    <property type="match status" value="1"/>
</dbReference>
<reference evidence="6" key="1">
    <citation type="submission" date="2025-08" db="UniProtKB">
        <authorList>
            <consortium name="RefSeq"/>
        </authorList>
    </citation>
    <scope>IDENTIFICATION</scope>
</reference>
<gene>
    <name evidence="6" type="primary">LOC105136550</name>
</gene>
<proteinExistence type="predicted"/>
<keyword evidence="3" id="KW-0472">Membrane</keyword>
<feature type="domain" description="Cation-transporting P-type ATPase C-terminal" evidence="4">
    <location>
        <begin position="20"/>
        <end position="115"/>
    </location>
</feature>
<keyword evidence="2" id="KW-0460">Magnesium</keyword>
<dbReference type="PANTHER" id="PTHR24093:SF470">
    <property type="entry name" value="CALCIUM-TRANSPORTING ATPASE 12, PLASMA MEMBRANE-TYPE-LIKE"/>
    <property type="match status" value="1"/>
</dbReference>
<dbReference type="RefSeq" id="XP_011040246.1">
    <property type="nucleotide sequence ID" value="XM_011041944.1"/>
</dbReference>
<protein>
    <submittedName>
        <fullName evidence="6">Calcium-transporting ATPase 12, plasma membrane-type-like</fullName>
    </submittedName>
</protein>
<dbReference type="GO" id="GO:0005886">
    <property type="term" value="C:plasma membrane"/>
    <property type="evidence" value="ECO:0007669"/>
    <property type="project" value="TreeGrafter"/>
</dbReference>
<dbReference type="Proteomes" id="UP000694918">
    <property type="component" value="Unplaced"/>
</dbReference>
<dbReference type="AlphaFoldDB" id="A0AAJ6V3K0"/>
<dbReference type="InterPro" id="IPR006068">
    <property type="entry name" value="ATPase_P-typ_cation-transptr_C"/>
</dbReference>
<dbReference type="GO" id="GO:0005388">
    <property type="term" value="F:P-type calcium transporter activity"/>
    <property type="evidence" value="ECO:0007669"/>
    <property type="project" value="TreeGrafter"/>
</dbReference>
<feature type="transmembrane region" description="Helical" evidence="3">
    <location>
        <begin position="27"/>
        <end position="43"/>
    </location>
</feature>
<keyword evidence="1" id="KW-0479">Metal-binding</keyword>
<dbReference type="Pfam" id="PF00689">
    <property type="entry name" value="Cation_ATPase_C"/>
    <property type="match status" value="1"/>
</dbReference>
<dbReference type="SUPFAM" id="SSF81665">
    <property type="entry name" value="Calcium ATPase, transmembrane domain M"/>
    <property type="match status" value="1"/>
</dbReference>
<evidence type="ECO:0000256" key="3">
    <source>
        <dbReference type="SAM" id="Phobius"/>
    </source>
</evidence>
<evidence type="ECO:0000313" key="5">
    <source>
        <dbReference type="Proteomes" id="UP000694918"/>
    </source>
</evidence>
<dbReference type="GO" id="GO:0046872">
    <property type="term" value="F:metal ion binding"/>
    <property type="evidence" value="ECO:0007669"/>
    <property type="project" value="UniProtKB-KW"/>
</dbReference>
<dbReference type="KEGG" id="peu:105136550"/>
<keyword evidence="5" id="KW-1185">Reference proteome</keyword>
<organism evidence="5 6">
    <name type="scientific">Populus euphratica</name>
    <name type="common">Euphrates poplar</name>
    <dbReference type="NCBI Taxonomy" id="75702"/>
    <lineage>
        <taxon>Eukaryota</taxon>
        <taxon>Viridiplantae</taxon>
        <taxon>Streptophyta</taxon>
        <taxon>Embryophyta</taxon>
        <taxon>Tracheophyta</taxon>
        <taxon>Spermatophyta</taxon>
        <taxon>Magnoliopsida</taxon>
        <taxon>eudicotyledons</taxon>
        <taxon>Gunneridae</taxon>
        <taxon>Pentapetalae</taxon>
        <taxon>rosids</taxon>
        <taxon>fabids</taxon>
        <taxon>Malpighiales</taxon>
        <taxon>Salicaceae</taxon>
        <taxon>Saliceae</taxon>
        <taxon>Populus</taxon>
    </lineage>
</organism>
<feature type="transmembrane region" description="Helical" evidence="3">
    <location>
        <begin position="75"/>
        <end position="93"/>
    </location>
</feature>
<dbReference type="GeneID" id="105136550"/>
<evidence type="ECO:0000259" key="4">
    <source>
        <dbReference type="Pfam" id="PF00689"/>
    </source>
</evidence>
<accession>A0AAJ6V3K0</accession>
<name>A0AAJ6V3K0_POPEU</name>
<keyword evidence="3" id="KW-0812">Transmembrane</keyword>
<dbReference type="InterPro" id="IPR023298">
    <property type="entry name" value="ATPase_P-typ_TM_dom_sf"/>
</dbReference>
<evidence type="ECO:0000313" key="6">
    <source>
        <dbReference type="RefSeq" id="XP_011040246.1"/>
    </source>
</evidence>
<dbReference type="PANTHER" id="PTHR24093">
    <property type="entry name" value="CATION TRANSPORTING ATPASE"/>
    <property type="match status" value="1"/>
</dbReference>